<comment type="caution">
    <text evidence="3">The sequence shown here is derived from an EMBL/GenBank/DDBJ whole genome shotgun (WGS) entry which is preliminary data.</text>
</comment>
<dbReference type="Pfam" id="PF03537">
    <property type="entry name" value="Glyco_hydro_114"/>
    <property type="match status" value="1"/>
</dbReference>
<feature type="chain" id="PRO_5045398555" evidence="1">
    <location>
        <begin position="35"/>
        <end position="273"/>
    </location>
</feature>
<dbReference type="Gene3D" id="3.20.20.70">
    <property type="entry name" value="Aldolase class I"/>
    <property type="match status" value="1"/>
</dbReference>
<sequence>MSKHRFKSRRFIAFTVAGAAGAGLLITGALNAGAADAAVPLPPKNAGFDYQIGGAYTPPSGVKIVSRDHTAEPAKGLYNICYVNAFQTQPNAEGQWDGDLLLKDEDGKVVHDGKWKEAVLDTRSDDQRKRIAKKVNGWVDDCAAKGFDAVEPDNLDTFDRFGTYLTADDAKALSKLLADHAHEKGMAIAQKNTSELASSRKELGTDFAVAEECGQNEECEDYASAYDDRVVVIEYEDEGLERACSGWKDRLSIVKRDLDVNPAGDPDHVRETC</sequence>
<dbReference type="Proteomes" id="UP001501447">
    <property type="component" value="Unassembled WGS sequence"/>
</dbReference>
<keyword evidence="4" id="KW-1185">Reference proteome</keyword>
<dbReference type="InterPro" id="IPR017853">
    <property type="entry name" value="GH"/>
</dbReference>
<proteinExistence type="predicted"/>
<dbReference type="SUPFAM" id="SSF51445">
    <property type="entry name" value="(Trans)glycosidases"/>
    <property type="match status" value="1"/>
</dbReference>
<name>A0ABP6CIX7_9ACTN</name>
<evidence type="ECO:0000259" key="2">
    <source>
        <dbReference type="Pfam" id="PF03537"/>
    </source>
</evidence>
<dbReference type="PANTHER" id="PTHR35273">
    <property type="entry name" value="ALPHA-1,4 POLYGALACTOSAMINIDASE, PUTATIVE (AFU_ORTHOLOGUE AFUA_3G07890)-RELATED"/>
    <property type="match status" value="1"/>
</dbReference>
<keyword evidence="1" id="KW-0732">Signal</keyword>
<feature type="signal peptide" evidence="1">
    <location>
        <begin position="1"/>
        <end position="34"/>
    </location>
</feature>
<dbReference type="RefSeq" id="WP_425575992.1">
    <property type="nucleotide sequence ID" value="NZ_BAAARJ010000009.1"/>
</dbReference>
<dbReference type="InterPro" id="IPR013785">
    <property type="entry name" value="Aldolase_TIM"/>
</dbReference>
<dbReference type="EMBL" id="BAAARJ010000009">
    <property type="protein sequence ID" value="GAA2614765.1"/>
    <property type="molecule type" value="Genomic_DNA"/>
</dbReference>
<dbReference type="PANTHER" id="PTHR35273:SF2">
    <property type="entry name" value="ALPHA-GALACTOSIDASE"/>
    <property type="match status" value="1"/>
</dbReference>
<evidence type="ECO:0000313" key="3">
    <source>
        <dbReference type="EMBL" id="GAA2614765.1"/>
    </source>
</evidence>
<evidence type="ECO:0000256" key="1">
    <source>
        <dbReference type="SAM" id="SignalP"/>
    </source>
</evidence>
<feature type="domain" description="Glycoside-hydrolase family GH114 TIM-barrel" evidence="2">
    <location>
        <begin position="48"/>
        <end position="260"/>
    </location>
</feature>
<accession>A0ABP6CIX7</accession>
<reference evidence="4" key="1">
    <citation type="journal article" date="2019" name="Int. J. Syst. Evol. Microbiol.">
        <title>The Global Catalogue of Microorganisms (GCM) 10K type strain sequencing project: providing services to taxonomists for standard genome sequencing and annotation.</title>
        <authorList>
            <consortium name="The Broad Institute Genomics Platform"/>
            <consortium name="The Broad Institute Genome Sequencing Center for Infectious Disease"/>
            <person name="Wu L."/>
            <person name="Ma J."/>
        </authorList>
    </citation>
    <scope>NUCLEOTIDE SEQUENCE [LARGE SCALE GENOMIC DNA]</scope>
    <source>
        <strain evidence="4">JCM 16373</strain>
    </source>
</reference>
<protein>
    <submittedName>
        <fullName evidence="3">Endo alpha-1,4 polygalactosaminidase</fullName>
    </submittedName>
</protein>
<gene>
    <name evidence="3" type="ORF">GCM10009863_30590</name>
</gene>
<organism evidence="3 4">
    <name type="scientific">Streptomyces axinellae</name>
    <dbReference type="NCBI Taxonomy" id="552788"/>
    <lineage>
        <taxon>Bacteria</taxon>
        <taxon>Bacillati</taxon>
        <taxon>Actinomycetota</taxon>
        <taxon>Actinomycetes</taxon>
        <taxon>Kitasatosporales</taxon>
        <taxon>Streptomycetaceae</taxon>
        <taxon>Streptomyces</taxon>
    </lineage>
</organism>
<dbReference type="InterPro" id="IPR004352">
    <property type="entry name" value="GH114_TIM-barrel"/>
</dbReference>
<evidence type="ECO:0000313" key="4">
    <source>
        <dbReference type="Proteomes" id="UP001501447"/>
    </source>
</evidence>